<dbReference type="SUPFAM" id="SSF74853">
    <property type="entry name" value="Lamin A/C globular tail domain"/>
    <property type="match status" value="1"/>
</dbReference>
<dbReference type="Pfam" id="PF00932">
    <property type="entry name" value="LTD"/>
    <property type="match status" value="1"/>
</dbReference>
<evidence type="ECO:0000256" key="3">
    <source>
        <dbReference type="ARBA" id="ARBA00011233"/>
    </source>
</evidence>
<evidence type="ECO:0000256" key="5">
    <source>
        <dbReference type="ARBA" id="ARBA00022734"/>
    </source>
</evidence>
<sequence>MLLFLISLHFGLWAQQNPAIVINELSASGQSTSEDDTGANSTWIELYNPSEETVNLRGWFLTDDYSYLPKWQFPEISLQAGEFLVVYTSGQNKTNPDSSLHTNFEFKPGGQFMGLVFTDGKTLVDEYKPGYGVNHIPQVTYGRAQKHSSIDLVGRKSPGKLLVPTAEDDESIGQSWKNNQSLSFDDGAWSNVTGSVGYDTREGTDQSGNLALGKVASQSSTWPGFTAEYAVDGVLTNFAHTADGDETPWWEVDLGESLLIGEVVLHNRRGCCNDRLNSIIVEIRNEAQEVIYTSEKLNPVAAGETPTSPGDELTLSLEDAPVHGRYVRVRKDPAPGTNTYLTLAEVEIIGSENYDQHITTNVQAAMKGVNASAYLRYGFTLEETEDIDELYLHAAFDGGFEAYLNGKQIASANAPDEVTYRSAAASDTPMYQEESIRVPKTYLQSGENILAVHVMNHHVDDQSLLMDLRLEAVKIGDPEKRYFYHPTPGTPNGNSVSGFTAKTIASHKGGFYEDPVELTLSAGAAGETLAFTLDGSVPSLTNGTLVRPATTSSIADTTFVIDRTTVIRSAAYQSDKWRNTISTYSFLFIDDVITSEVMNPEITGDERYSRSMREALEALPTVSLVMPNGAVNDDYLIATSVEWLEPGQSSSFQVDAGVRYFGGAFTDFDKENFRLYFKSEYGVSKLRYPLFEGFGRGIAPVEKFDQLELRAGSHDMVMRGFYMSNRFTDDTMLDMGNLNPHGRFVHLYINGTYWGQYHLRERWNADMHAQYLGGEKVEYEAINGNWNQGGWADPGEPYDGDGSFWETAKSLREDFEAIQDYVDVAHYVDFMLLYMFGRSENEYRTVAPATPGAGGFKFYLNDADGFLRSSGNRTGWKQPGRTNADGPGSIFSMLYKEGHPKFKALVADRIYEHYFNDGALTFEKNRDRLLQRCNEVETAFLAESARWGYRTPESWREARDNYINDVLTTRTEDVIVDFRGAGFLPAAEPPQVVVDGATLLSDSTSSYQQAKVELKATSGAVYYTLDGSDPYAIPNHAEHNTAEIRTLIGENAPKTAWIPDGPVAEDWKTNAAFDDAGWLQGTGGVGYETGNGYQDWIGINVTSMKGSNTSCLVRIPFELDETSLKDIGALTLLMRMDDGFVAYLNGVEVQRQNVNGDPQWNTKASSGHEAGNSWSTFDISPYIGVLTEGTNLLAIHGANLSLNSSDFLISAMLTAAPSNDQVNYLSANAETYEGSFSLTHSSLLKTRTFHNGEWSPLRTVWIEVTGNEAVLASEDQSSLIHCYPNPFDSQVTIEFQSSTSGSALLEIFDLSGAIMYHKLQDVRPGTVQFRLAPKGWSGGIYIMQLTAPDGQKHRGKLVHIN</sequence>
<dbReference type="Gene3D" id="2.60.40.1260">
    <property type="entry name" value="Lamin Tail domain"/>
    <property type="match status" value="1"/>
</dbReference>
<reference evidence="10 11" key="1">
    <citation type="submission" date="2018-07" db="EMBL/GenBank/DDBJ databases">
        <title>Genomic Encyclopedia of Type Strains, Phase IV (KMG-IV): sequencing the most valuable type-strain genomes for metagenomic binning, comparative biology and taxonomic classification.</title>
        <authorList>
            <person name="Goeker M."/>
        </authorList>
    </citation>
    <scope>NUCLEOTIDE SEQUENCE [LARGE SCALE GENOMIC DNA]</scope>
    <source>
        <strain evidence="10 11">DSM 4134</strain>
    </source>
</reference>
<feature type="domain" description="LTD" evidence="9">
    <location>
        <begin position="11"/>
        <end position="135"/>
    </location>
</feature>
<dbReference type="EMBL" id="QREG01000010">
    <property type="protein sequence ID" value="RED98378.1"/>
    <property type="molecule type" value="Genomic_DNA"/>
</dbReference>
<keyword evidence="4" id="KW-0479">Metal-binding</keyword>
<dbReference type="PROSITE" id="PS50022">
    <property type="entry name" value="FA58C_3"/>
    <property type="match status" value="1"/>
</dbReference>
<dbReference type="SMART" id="SM00607">
    <property type="entry name" value="FTP"/>
    <property type="match status" value="1"/>
</dbReference>
<dbReference type="Pfam" id="PF08757">
    <property type="entry name" value="CotH"/>
    <property type="match status" value="1"/>
</dbReference>
<evidence type="ECO:0000256" key="2">
    <source>
        <dbReference type="ARBA" id="ARBA00010147"/>
    </source>
</evidence>
<dbReference type="InterPro" id="IPR026444">
    <property type="entry name" value="Secre_tail"/>
</dbReference>
<protein>
    <submittedName>
        <fullName evidence="10">Putative secreted protein (Por secretion system target)</fullName>
    </submittedName>
</protein>
<evidence type="ECO:0000313" key="10">
    <source>
        <dbReference type="EMBL" id="RED98378.1"/>
    </source>
</evidence>
<keyword evidence="5" id="KW-0430">Lectin</keyword>
<dbReference type="InterPro" id="IPR014867">
    <property type="entry name" value="Spore_coat_CotH_CotH2/3/7"/>
</dbReference>
<dbReference type="SUPFAM" id="SSF49785">
    <property type="entry name" value="Galactose-binding domain-like"/>
    <property type="match status" value="1"/>
</dbReference>
<keyword evidence="11" id="KW-1185">Reference proteome</keyword>
<dbReference type="InterPro" id="IPR006585">
    <property type="entry name" value="FTP1"/>
</dbReference>
<dbReference type="Proteomes" id="UP000256779">
    <property type="component" value="Unassembled WGS sequence"/>
</dbReference>
<comment type="similarity">
    <text evidence="2">Belongs to the fucolectin family.</text>
</comment>
<dbReference type="Pfam" id="PF22633">
    <property type="entry name" value="F5_F8_type_C_2"/>
    <property type="match status" value="1"/>
</dbReference>
<evidence type="ECO:0000256" key="4">
    <source>
        <dbReference type="ARBA" id="ARBA00022723"/>
    </source>
</evidence>
<keyword evidence="6" id="KW-0106">Calcium</keyword>
<proteinExistence type="inferred from homology"/>
<dbReference type="Gene3D" id="2.60.120.260">
    <property type="entry name" value="Galactose-binding domain-like"/>
    <property type="match status" value="3"/>
</dbReference>
<comment type="subunit">
    <text evidence="3">Homotrimer.</text>
</comment>
<gene>
    <name evidence="10" type="ORF">C7460_11050</name>
</gene>
<comment type="function">
    <text evidence="1">Acts as a defensive agent. Recognizes blood group fucosylated oligosaccharides including A, B, H and Lewis B-type antigens. Does not recognize Lewis A antigen and has low affinity for monovalent haptens.</text>
</comment>
<dbReference type="PANTHER" id="PTHR45713">
    <property type="entry name" value="FTP DOMAIN-CONTAINING PROTEIN"/>
    <property type="match status" value="1"/>
</dbReference>
<evidence type="ECO:0000256" key="6">
    <source>
        <dbReference type="ARBA" id="ARBA00022837"/>
    </source>
</evidence>
<accession>A0A3D9L3W6</accession>
<evidence type="ECO:0000256" key="7">
    <source>
        <dbReference type="ARBA" id="ARBA00023157"/>
    </source>
</evidence>
<dbReference type="PANTHER" id="PTHR45713:SF6">
    <property type="entry name" value="F5_8 TYPE C DOMAIN-CONTAINING PROTEIN"/>
    <property type="match status" value="1"/>
</dbReference>
<dbReference type="PROSITE" id="PS51841">
    <property type="entry name" value="LTD"/>
    <property type="match status" value="1"/>
</dbReference>
<dbReference type="InterPro" id="IPR000421">
    <property type="entry name" value="FA58C"/>
</dbReference>
<feature type="domain" description="F5/8 type C" evidence="8">
    <location>
        <begin position="177"/>
        <end position="351"/>
    </location>
</feature>
<dbReference type="GO" id="GO:0010185">
    <property type="term" value="P:regulation of cellular defense response"/>
    <property type="evidence" value="ECO:0007669"/>
    <property type="project" value="UniProtKB-ARBA"/>
</dbReference>
<organism evidence="10 11">
    <name type="scientific">Marinoscillum furvescens DSM 4134</name>
    <dbReference type="NCBI Taxonomy" id="1122208"/>
    <lineage>
        <taxon>Bacteria</taxon>
        <taxon>Pseudomonadati</taxon>
        <taxon>Bacteroidota</taxon>
        <taxon>Cytophagia</taxon>
        <taxon>Cytophagales</taxon>
        <taxon>Reichenbachiellaceae</taxon>
        <taxon>Marinoscillum</taxon>
    </lineage>
</organism>
<evidence type="ECO:0000259" key="8">
    <source>
        <dbReference type="PROSITE" id="PS50022"/>
    </source>
</evidence>
<name>A0A3D9L3W6_MARFU</name>
<dbReference type="InterPro" id="IPR001322">
    <property type="entry name" value="Lamin_tail_dom"/>
</dbReference>
<dbReference type="InterPro" id="IPR008979">
    <property type="entry name" value="Galactose-bd-like_sf"/>
</dbReference>
<dbReference type="NCBIfam" id="TIGR04183">
    <property type="entry name" value="Por_Secre_tail"/>
    <property type="match status" value="1"/>
</dbReference>
<dbReference type="GO" id="GO:0046872">
    <property type="term" value="F:metal ion binding"/>
    <property type="evidence" value="ECO:0007669"/>
    <property type="project" value="UniProtKB-KW"/>
</dbReference>
<evidence type="ECO:0000313" key="11">
    <source>
        <dbReference type="Proteomes" id="UP000256779"/>
    </source>
</evidence>
<evidence type="ECO:0000256" key="1">
    <source>
        <dbReference type="ARBA" id="ARBA00002219"/>
    </source>
</evidence>
<dbReference type="Pfam" id="PF18962">
    <property type="entry name" value="Por_Secre_tail"/>
    <property type="match status" value="1"/>
</dbReference>
<evidence type="ECO:0000259" key="9">
    <source>
        <dbReference type="PROSITE" id="PS51841"/>
    </source>
</evidence>
<comment type="caution">
    <text evidence="10">The sequence shown here is derived from an EMBL/GenBank/DDBJ whole genome shotgun (WGS) entry which is preliminary data.</text>
</comment>
<dbReference type="InterPro" id="IPR036415">
    <property type="entry name" value="Lamin_tail_dom_sf"/>
</dbReference>
<dbReference type="GO" id="GO:0042806">
    <property type="term" value="F:fucose binding"/>
    <property type="evidence" value="ECO:0007669"/>
    <property type="project" value="UniProtKB-ARBA"/>
</dbReference>
<keyword evidence="7" id="KW-1015">Disulfide bond</keyword>
<dbReference type="InterPro" id="IPR051941">
    <property type="entry name" value="BG_Antigen-Binding_Lectin"/>
</dbReference>